<feature type="region of interest" description="Disordered" evidence="1">
    <location>
        <begin position="1"/>
        <end position="75"/>
    </location>
</feature>
<organism evidence="2 3">
    <name type="scientific">Gossypium arboreum</name>
    <name type="common">Tree cotton</name>
    <name type="synonym">Gossypium nanking</name>
    <dbReference type="NCBI Taxonomy" id="29729"/>
    <lineage>
        <taxon>Eukaryota</taxon>
        <taxon>Viridiplantae</taxon>
        <taxon>Streptophyta</taxon>
        <taxon>Embryophyta</taxon>
        <taxon>Tracheophyta</taxon>
        <taxon>Spermatophyta</taxon>
        <taxon>Magnoliopsida</taxon>
        <taxon>eudicotyledons</taxon>
        <taxon>Gunneridae</taxon>
        <taxon>Pentapetalae</taxon>
        <taxon>rosids</taxon>
        <taxon>malvids</taxon>
        <taxon>Malvales</taxon>
        <taxon>Malvaceae</taxon>
        <taxon>Malvoideae</taxon>
        <taxon>Gossypium</taxon>
    </lineage>
</organism>
<sequence length="118" mass="13108">MQLEGASLTFTARVESTNFGTTTDEGGTVAEQPKKTTSLNLKKEEEEKDETATATTTTTKSKDPVPPTPPAYTTAQDCDIDYLIDKLTEIDNEGDEMNPMKRKLRYKVNGYKSTHRAK</sequence>
<evidence type="ECO:0000313" key="3">
    <source>
        <dbReference type="Proteomes" id="UP001358586"/>
    </source>
</evidence>
<keyword evidence="3" id="KW-1185">Reference proteome</keyword>
<reference evidence="2 3" key="1">
    <citation type="submission" date="2023-03" db="EMBL/GenBank/DDBJ databases">
        <title>WGS of Gossypium arboreum.</title>
        <authorList>
            <person name="Yu D."/>
        </authorList>
    </citation>
    <scope>NUCLEOTIDE SEQUENCE [LARGE SCALE GENOMIC DNA]</scope>
    <source>
        <tissue evidence="2">Leaf</tissue>
    </source>
</reference>
<feature type="compositionally biased region" description="Polar residues" evidence="1">
    <location>
        <begin position="8"/>
        <end position="25"/>
    </location>
</feature>
<evidence type="ECO:0000313" key="2">
    <source>
        <dbReference type="EMBL" id="KAK5794033.1"/>
    </source>
</evidence>
<comment type="caution">
    <text evidence="2">The sequence shown here is derived from an EMBL/GenBank/DDBJ whole genome shotgun (WGS) entry which is preliminary data.</text>
</comment>
<protein>
    <submittedName>
        <fullName evidence="2">Uncharacterized protein</fullName>
    </submittedName>
</protein>
<accession>A0ABR0NGA5</accession>
<evidence type="ECO:0000256" key="1">
    <source>
        <dbReference type="SAM" id="MobiDB-lite"/>
    </source>
</evidence>
<proteinExistence type="predicted"/>
<gene>
    <name evidence="2" type="ORF">PVK06_035224</name>
</gene>
<name>A0ABR0NGA5_GOSAR</name>
<dbReference type="Proteomes" id="UP001358586">
    <property type="component" value="Chromosome 10"/>
</dbReference>
<dbReference type="EMBL" id="JARKNE010000010">
    <property type="protein sequence ID" value="KAK5794033.1"/>
    <property type="molecule type" value="Genomic_DNA"/>
</dbReference>